<evidence type="ECO:0000313" key="4">
    <source>
        <dbReference type="WBParaSite" id="HPLM_0001333901-mRNA-1"/>
    </source>
</evidence>
<keyword evidence="3" id="KW-1185">Reference proteome</keyword>
<gene>
    <name evidence="2" type="ORF">HPLM_LOCUS13331</name>
</gene>
<accession>A0A0N4WPM5</accession>
<evidence type="ECO:0000256" key="1">
    <source>
        <dbReference type="SAM" id="MobiDB-lite"/>
    </source>
</evidence>
<protein>
    <submittedName>
        <fullName evidence="4">Transposase</fullName>
    </submittedName>
</protein>
<proteinExistence type="predicted"/>
<dbReference type="OMA" id="MHQNIAS"/>
<name>A0A0N4WPM5_HAEPC</name>
<feature type="compositionally biased region" description="Basic and acidic residues" evidence="1">
    <location>
        <begin position="27"/>
        <end position="36"/>
    </location>
</feature>
<organism evidence="4">
    <name type="scientific">Haemonchus placei</name>
    <name type="common">Barber's pole worm</name>
    <dbReference type="NCBI Taxonomy" id="6290"/>
    <lineage>
        <taxon>Eukaryota</taxon>
        <taxon>Metazoa</taxon>
        <taxon>Ecdysozoa</taxon>
        <taxon>Nematoda</taxon>
        <taxon>Chromadorea</taxon>
        <taxon>Rhabditida</taxon>
        <taxon>Rhabditina</taxon>
        <taxon>Rhabditomorpha</taxon>
        <taxon>Strongyloidea</taxon>
        <taxon>Trichostrongylidae</taxon>
        <taxon>Haemonchus</taxon>
    </lineage>
</organism>
<sequence>MGAKCCAVRIAHNRRIDPDAYVRRSVLQEDRAEDGRPTGVRQRRFDAPIASEQHKSRSEWDCYGSQKDNTTVASRRIEYRYHSETRIDPEKLGNRDQLEGWLPQQSLSTRKLEQSDRQDAILSGTLQQILA</sequence>
<dbReference type="EMBL" id="UZAF01018169">
    <property type="protein sequence ID" value="VDO48726.1"/>
    <property type="molecule type" value="Genomic_DNA"/>
</dbReference>
<evidence type="ECO:0000313" key="3">
    <source>
        <dbReference type="Proteomes" id="UP000268014"/>
    </source>
</evidence>
<dbReference type="AlphaFoldDB" id="A0A0N4WPM5"/>
<dbReference type="OrthoDB" id="5877296at2759"/>
<reference evidence="2 3" key="2">
    <citation type="submission" date="2018-11" db="EMBL/GenBank/DDBJ databases">
        <authorList>
            <consortium name="Pathogen Informatics"/>
        </authorList>
    </citation>
    <scope>NUCLEOTIDE SEQUENCE [LARGE SCALE GENOMIC DNA]</scope>
    <source>
        <strain evidence="2 3">MHpl1</strain>
    </source>
</reference>
<dbReference type="WBParaSite" id="HPLM_0001333901-mRNA-1">
    <property type="protein sequence ID" value="HPLM_0001333901-mRNA-1"/>
    <property type="gene ID" value="HPLM_0001333901"/>
</dbReference>
<feature type="region of interest" description="Disordered" evidence="1">
    <location>
        <begin position="27"/>
        <end position="62"/>
    </location>
</feature>
<dbReference type="Proteomes" id="UP000268014">
    <property type="component" value="Unassembled WGS sequence"/>
</dbReference>
<evidence type="ECO:0000313" key="2">
    <source>
        <dbReference type="EMBL" id="VDO48726.1"/>
    </source>
</evidence>
<reference evidence="4" key="1">
    <citation type="submission" date="2017-02" db="UniProtKB">
        <authorList>
            <consortium name="WormBaseParasite"/>
        </authorList>
    </citation>
    <scope>IDENTIFICATION</scope>
</reference>